<dbReference type="InterPro" id="IPR036390">
    <property type="entry name" value="WH_DNA-bd_sf"/>
</dbReference>
<comment type="caution">
    <text evidence="2">The sequence shown here is derived from an EMBL/GenBank/DDBJ whole genome shotgun (WGS) entry which is preliminary data.</text>
</comment>
<dbReference type="Gene3D" id="1.10.10.10">
    <property type="entry name" value="Winged helix-like DNA-binding domain superfamily/Winged helix DNA-binding domain"/>
    <property type="match status" value="1"/>
</dbReference>
<keyword evidence="1" id="KW-0238">DNA-binding</keyword>
<dbReference type="PANTHER" id="PTHR33221:SF5">
    <property type="entry name" value="HTH-TYPE TRANSCRIPTIONAL REGULATOR ISCR"/>
    <property type="match status" value="1"/>
</dbReference>
<dbReference type="Proteomes" id="UP000886741">
    <property type="component" value="Unassembled WGS sequence"/>
</dbReference>
<dbReference type="SUPFAM" id="SSF46785">
    <property type="entry name" value="Winged helix' DNA-binding domain"/>
    <property type="match status" value="1"/>
</dbReference>
<dbReference type="PROSITE" id="PS51197">
    <property type="entry name" value="HTH_RRF2_2"/>
    <property type="match status" value="1"/>
</dbReference>
<evidence type="ECO:0000256" key="1">
    <source>
        <dbReference type="ARBA" id="ARBA00023125"/>
    </source>
</evidence>
<dbReference type="EMBL" id="DVJJ01000050">
    <property type="protein sequence ID" value="HIS64298.1"/>
    <property type="molecule type" value="Genomic_DNA"/>
</dbReference>
<protein>
    <submittedName>
        <fullName evidence="2">Rrf2 family transcriptional regulator</fullName>
    </submittedName>
</protein>
<accession>A0A9D1JT13</accession>
<dbReference type="PANTHER" id="PTHR33221">
    <property type="entry name" value="WINGED HELIX-TURN-HELIX TRANSCRIPTIONAL REGULATOR, RRF2 FAMILY"/>
    <property type="match status" value="1"/>
</dbReference>
<dbReference type="InterPro" id="IPR000944">
    <property type="entry name" value="Tscrpt_reg_Rrf2"/>
</dbReference>
<dbReference type="Pfam" id="PF02082">
    <property type="entry name" value="Rrf2"/>
    <property type="match status" value="1"/>
</dbReference>
<dbReference type="AlphaFoldDB" id="A0A9D1JT13"/>
<gene>
    <name evidence="2" type="ORF">IAA83_02870</name>
</gene>
<reference evidence="2" key="2">
    <citation type="journal article" date="2021" name="PeerJ">
        <title>Extensive microbial diversity within the chicken gut microbiome revealed by metagenomics and culture.</title>
        <authorList>
            <person name="Gilroy R."/>
            <person name="Ravi A."/>
            <person name="Getino M."/>
            <person name="Pursley I."/>
            <person name="Horton D.L."/>
            <person name="Alikhan N.F."/>
            <person name="Baker D."/>
            <person name="Gharbi K."/>
            <person name="Hall N."/>
            <person name="Watson M."/>
            <person name="Adriaenssens E.M."/>
            <person name="Foster-Nyarko E."/>
            <person name="Jarju S."/>
            <person name="Secka A."/>
            <person name="Antonio M."/>
            <person name="Oren A."/>
            <person name="Chaudhuri R.R."/>
            <person name="La Ragione R."/>
            <person name="Hildebrand F."/>
            <person name="Pallen M.J."/>
        </authorList>
    </citation>
    <scope>NUCLEOTIDE SEQUENCE</scope>
    <source>
        <strain evidence="2">ChiBcec16-1751</strain>
    </source>
</reference>
<organism evidence="2 3">
    <name type="scientific">Candidatus Avoscillospira avistercoris</name>
    <dbReference type="NCBI Taxonomy" id="2840707"/>
    <lineage>
        <taxon>Bacteria</taxon>
        <taxon>Bacillati</taxon>
        <taxon>Bacillota</taxon>
        <taxon>Clostridia</taxon>
        <taxon>Eubacteriales</taxon>
        <taxon>Oscillospiraceae</taxon>
        <taxon>Oscillospiraceae incertae sedis</taxon>
        <taxon>Candidatus Avoscillospira</taxon>
    </lineage>
</organism>
<dbReference type="InterPro" id="IPR036388">
    <property type="entry name" value="WH-like_DNA-bd_sf"/>
</dbReference>
<dbReference type="NCBIfam" id="TIGR00738">
    <property type="entry name" value="rrf2_super"/>
    <property type="match status" value="1"/>
</dbReference>
<reference evidence="2" key="1">
    <citation type="submission" date="2020-10" db="EMBL/GenBank/DDBJ databases">
        <authorList>
            <person name="Gilroy R."/>
        </authorList>
    </citation>
    <scope>NUCLEOTIDE SEQUENCE</scope>
    <source>
        <strain evidence="2">ChiBcec16-1751</strain>
    </source>
</reference>
<evidence type="ECO:0000313" key="3">
    <source>
        <dbReference type="Proteomes" id="UP000886741"/>
    </source>
</evidence>
<dbReference type="GO" id="GO:0005829">
    <property type="term" value="C:cytosol"/>
    <property type="evidence" value="ECO:0007669"/>
    <property type="project" value="TreeGrafter"/>
</dbReference>
<dbReference type="GO" id="GO:0003700">
    <property type="term" value="F:DNA-binding transcription factor activity"/>
    <property type="evidence" value="ECO:0007669"/>
    <property type="project" value="TreeGrafter"/>
</dbReference>
<proteinExistence type="predicted"/>
<dbReference type="GO" id="GO:0003677">
    <property type="term" value="F:DNA binding"/>
    <property type="evidence" value="ECO:0007669"/>
    <property type="project" value="UniProtKB-KW"/>
</dbReference>
<sequence length="143" mass="16034">MKISTKGRYALRIMIDLAQHPGEDAVSLRDIAERQEVSAKYLELIVSVLNKAGFVNSTRGKSGGYRLSRKPEEYTVGSILKLTEGSLSPVACLENRRCTCSRATRCETLPLWLHLDHLIDDYLESVTLRDLVDQTIASELKEP</sequence>
<evidence type="ECO:0000313" key="2">
    <source>
        <dbReference type="EMBL" id="HIS64298.1"/>
    </source>
</evidence>
<name>A0A9D1JT13_9FIRM</name>